<keyword evidence="4" id="KW-1185">Reference proteome</keyword>
<dbReference type="OrthoDB" id="5400539at2759"/>
<dbReference type="AlphaFoldDB" id="A0A9P4X091"/>
<evidence type="ECO:0000256" key="2">
    <source>
        <dbReference type="SAM" id="Phobius"/>
    </source>
</evidence>
<feature type="region of interest" description="Disordered" evidence="1">
    <location>
        <begin position="105"/>
        <end position="201"/>
    </location>
</feature>
<evidence type="ECO:0000256" key="1">
    <source>
        <dbReference type="SAM" id="MobiDB-lite"/>
    </source>
</evidence>
<sequence>MVLSKRYCVEYVDGTIECFRDGGFWYTEKGMIIKWAILGSLFAFFMLWFIGGYIHAKRRLKAGKPLLGYHRFLVSWQERKRYGQANIPQNHFTFYNPQNPYAAQPYQQRQDGAWPEPPPMYNGDAPPVYGAPPGATKTNPNQGMEMPQYGAPMAQGPQGPQQSGVVGGDVEQGQQAGEPLPPRPPQKAKAVLKGFTDRFRK</sequence>
<comment type="caution">
    <text evidence="3">The sequence shown here is derived from an EMBL/GenBank/DDBJ whole genome shotgun (WGS) entry which is preliminary data.</text>
</comment>
<keyword evidence="2" id="KW-0472">Membrane</keyword>
<proteinExistence type="predicted"/>
<name>A0A9P4X091_9PLEO</name>
<gene>
    <name evidence="3" type="ORF">E8E12_010431</name>
</gene>
<reference evidence="3" key="1">
    <citation type="submission" date="2019-04" db="EMBL/GenBank/DDBJ databases">
        <title>Sequencing of skin fungus with MAO and IRED activity.</title>
        <authorList>
            <person name="Marsaioli A.J."/>
            <person name="Bonatto J.M.C."/>
            <person name="Reis Junior O."/>
        </authorList>
    </citation>
    <scope>NUCLEOTIDE SEQUENCE</scope>
    <source>
        <strain evidence="3">28M1</strain>
    </source>
</reference>
<dbReference type="Proteomes" id="UP000758155">
    <property type="component" value="Unassembled WGS sequence"/>
</dbReference>
<feature type="compositionally biased region" description="Low complexity" evidence="1">
    <location>
        <begin position="147"/>
        <end position="177"/>
    </location>
</feature>
<evidence type="ECO:0000313" key="4">
    <source>
        <dbReference type="Proteomes" id="UP000758155"/>
    </source>
</evidence>
<evidence type="ECO:0000313" key="3">
    <source>
        <dbReference type="EMBL" id="KAF3046516.1"/>
    </source>
</evidence>
<keyword evidence="2" id="KW-1133">Transmembrane helix</keyword>
<feature type="transmembrane region" description="Helical" evidence="2">
    <location>
        <begin position="32"/>
        <end position="54"/>
    </location>
</feature>
<dbReference type="Pfam" id="PF12273">
    <property type="entry name" value="RCR"/>
    <property type="match status" value="1"/>
</dbReference>
<protein>
    <submittedName>
        <fullName evidence="3">Uncharacterized protein</fullName>
    </submittedName>
</protein>
<organism evidence="3 4">
    <name type="scientific">Didymella heteroderae</name>
    <dbReference type="NCBI Taxonomy" id="1769908"/>
    <lineage>
        <taxon>Eukaryota</taxon>
        <taxon>Fungi</taxon>
        <taxon>Dikarya</taxon>
        <taxon>Ascomycota</taxon>
        <taxon>Pezizomycotina</taxon>
        <taxon>Dothideomycetes</taxon>
        <taxon>Pleosporomycetidae</taxon>
        <taxon>Pleosporales</taxon>
        <taxon>Pleosporineae</taxon>
        <taxon>Didymellaceae</taxon>
        <taxon>Didymella</taxon>
    </lineage>
</organism>
<dbReference type="InterPro" id="IPR020999">
    <property type="entry name" value="Chitin_synth_reg_RCR"/>
</dbReference>
<accession>A0A9P4X091</accession>
<dbReference type="EMBL" id="SWKV01000004">
    <property type="protein sequence ID" value="KAF3046516.1"/>
    <property type="molecule type" value="Genomic_DNA"/>
</dbReference>
<keyword evidence="2" id="KW-0812">Transmembrane</keyword>